<dbReference type="InterPro" id="IPR007838">
    <property type="entry name" value="Cell_div_ZapA-like"/>
</dbReference>
<protein>
    <submittedName>
        <fullName evidence="2">Cell division protein ZapA</fullName>
    </submittedName>
</protein>
<evidence type="ECO:0000313" key="2">
    <source>
        <dbReference type="EMBL" id="RIV79525.1"/>
    </source>
</evidence>
<sequence length="161" mass="17556">MSEVRLLVGGREYTVGCADGEEAHVTRLGEMVDAKLQQLGSNLTARDAQNLLFASILLADELDEQRRGAPEGGEARQAIAERDDEIERLRAAHQDAEVDAAAARAEIETLRKELDDLKAGQTAPSTTPDLFRDPDLAPALERFADLLENCAEKLESKRATS</sequence>
<proteinExistence type="predicted"/>
<dbReference type="RefSeq" id="WP_119512357.1">
    <property type="nucleotide sequence ID" value="NZ_QXFK01000014.1"/>
</dbReference>
<comment type="caution">
    <text evidence="2">The sequence shown here is derived from an EMBL/GenBank/DDBJ whole genome shotgun (WGS) entry which is preliminary data.</text>
</comment>
<keyword evidence="2" id="KW-0131">Cell cycle</keyword>
<organism evidence="2 3">
    <name type="scientific">Pelagerythrobacter aerophilus</name>
    <dbReference type="NCBI Taxonomy" id="2306995"/>
    <lineage>
        <taxon>Bacteria</taxon>
        <taxon>Pseudomonadati</taxon>
        <taxon>Pseudomonadota</taxon>
        <taxon>Alphaproteobacteria</taxon>
        <taxon>Sphingomonadales</taxon>
        <taxon>Erythrobacteraceae</taxon>
        <taxon>Pelagerythrobacter</taxon>
    </lineage>
</organism>
<keyword evidence="2" id="KW-0132">Cell division</keyword>
<gene>
    <name evidence="2" type="ORF">D2V04_06000</name>
</gene>
<dbReference type="Gene3D" id="6.10.250.790">
    <property type="match status" value="1"/>
</dbReference>
<dbReference type="EMBL" id="QXFK01000014">
    <property type="protein sequence ID" value="RIV79525.1"/>
    <property type="molecule type" value="Genomic_DNA"/>
</dbReference>
<dbReference type="AlphaFoldDB" id="A0A418NJP8"/>
<evidence type="ECO:0000313" key="3">
    <source>
        <dbReference type="Proteomes" id="UP000285092"/>
    </source>
</evidence>
<dbReference type="InterPro" id="IPR053712">
    <property type="entry name" value="Bac_CellDiv_Activator"/>
</dbReference>
<reference evidence="2 3" key="1">
    <citation type="submission" date="2018-08" db="EMBL/GenBank/DDBJ databases">
        <title>Altererythrobacter sp.Ery1 and Ery12, the genome sequencing of novel strains in genus Alterythrobacter.</title>
        <authorList>
            <person name="Cheng H."/>
            <person name="Wu Y.-H."/>
            <person name="Fang C."/>
            <person name="Xu X.-W."/>
        </authorList>
    </citation>
    <scope>NUCLEOTIDE SEQUENCE [LARGE SCALE GENOMIC DNA]</scope>
    <source>
        <strain evidence="2 3">Ery1</strain>
    </source>
</reference>
<feature type="region of interest" description="Disordered" evidence="1">
    <location>
        <begin position="115"/>
        <end position="134"/>
    </location>
</feature>
<dbReference type="Pfam" id="PF05164">
    <property type="entry name" value="ZapA"/>
    <property type="match status" value="1"/>
</dbReference>
<dbReference type="OrthoDB" id="9797575at2"/>
<dbReference type="InterPro" id="IPR036192">
    <property type="entry name" value="Cell_div_ZapA-like_sf"/>
</dbReference>
<dbReference type="GO" id="GO:0051301">
    <property type="term" value="P:cell division"/>
    <property type="evidence" value="ECO:0007669"/>
    <property type="project" value="UniProtKB-KW"/>
</dbReference>
<evidence type="ECO:0000256" key="1">
    <source>
        <dbReference type="SAM" id="MobiDB-lite"/>
    </source>
</evidence>
<dbReference type="Proteomes" id="UP000285092">
    <property type="component" value="Unassembled WGS sequence"/>
</dbReference>
<keyword evidence="3" id="KW-1185">Reference proteome</keyword>
<dbReference type="SUPFAM" id="SSF102829">
    <property type="entry name" value="Cell division protein ZapA-like"/>
    <property type="match status" value="1"/>
</dbReference>
<name>A0A418NJP8_9SPHN</name>
<accession>A0A418NJP8</accession>